<dbReference type="EMBL" id="UGQL01000002">
    <property type="protein sequence ID" value="STZ69733.1"/>
    <property type="molecule type" value="Genomic_DNA"/>
</dbReference>
<accession>A0A378U6D7</accession>
<gene>
    <name evidence="1" type="ORF">NCTC11179_03248</name>
</gene>
<reference evidence="1 2" key="1">
    <citation type="submission" date="2018-06" db="EMBL/GenBank/DDBJ databases">
        <authorList>
            <consortium name="Pathogen Informatics"/>
            <person name="Doyle S."/>
        </authorList>
    </citation>
    <scope>NUCLEOTIDE SEQUENCE [LARGE SCALE GENOMIC DNA]</scope>
    <source>
        <strain evidence="1 2">NCTC11179</strain>
    </source>
</reference>
<sequence>MQYVCLFLELRKNCDFRKAVLIALLVLSCGQPARSQGIKQQLKVLQQGTTIDSIQVQPVKVGGLFLEVKSYFEEYSPIKPACVTQLYLQEINKKGELVVCYVYTHALLEFHVETTLTYPNASKQVFGLDQSRRAPLLIEVGLLYQKQLLQVDLL</sequence>
<proteinExistence type="predicted"/>
<dbReference type="Proteomes" id="UP000255024">
    <property type="component" value="Unassembled WGS sequence"/>
</dbReference>
<keyword evidence="2" id="KW-1185">Reference proteome</keyword>
<dbReference type="AlphaFoldDB" id="A0A378U6D7"/>
<evidence type="ECO:0000313" key="2">
    <source>
        <dbReference type="Proteomes" id="UP000255024"/>
    </source>
</evidence>
<name>A0A378U6D7_MYROD</name>
<evidence type="ECO:0000313" key="1">
    <source>
        <dbReference type="EMBL" id="STZ69733.1"/>
    </source>
</evidence>
<organism evidence="1 2">
    <name type="scientific">Myroides odoratus</name>
    <name type="common">Flavobacterium odoratum</name>
    <dbReference type="NCBI Taxonomy" id="256"/>
    <lineage>
        <taxon>Bacteria</taxon>
        <taxon>Pseudomonadati</taxon>
        <taxon>Bacteroidota</taxon>
        <taxon>Flavobacteriia</taxon>
        <taxon>Flavobacteriales</taxon>
        <taxon>Flavobacteriaceae</taxon>
        <taxon>Myroides</taxon>
    </lineage>
</organism>
<protein>
    <submittedName>
        <fullName evidence="1">Uncharacterized protein</fullName>
    </submittedName>
</protein>